<protein>
    <recommendedName>
        <fullName evidence="4">DUF559 domain-containing protein</fullName>
    </recommendedName>
</protein>
<sequence>MVGGLSAAAVHGLKRWEREEITILVANPMSFEPLEGFRFFRTRRPFKRLVAPGELPVCRVEPAVLLFAAHEPHLRTALGAVTATVQQRLTTHERFADWVDQLTPLRRSKHLRELLGDVAGGAHSMAEVDLRKACRDHGVRPPDAQRPRNDSRGRRRYTDAEWRLADGRVVVLEVDGKFHDDVMEATDHRRRNRRLTTSTRIVVQCSAWEIRHEAWEVMEDLIALGVPAVDG</sequence>
<organism evidence="2 3">
    <name type="scientific">Nocardioides zhouii</name>
    <dbReference type="NCBI Taxonomy" id="1168729"/>
    <lineage>
        <taxon>Bacteria</taxon>
        <taxon>Bacillati</taxon>
        <taxon>Actinomycetota</taxon>
        <taxon>Actinomycetes</taxon>
        <taxon>Propionibacteriales</taxon>
        <taxon>Nocardioidaceae</taxon>
        <taxon>Nocardioides</taxon>
    </lineage>
</organism>
<evidence type="ECO:0000313" key="2">
    <source>
        <dbReference type="EMBL" id="RYC05574.1"/>
    </source>
</evidence>
<dbReference type="EMBL" id="SDWV01000023">
    <property type="protein sequence ID" value="RYC05574.1"/>
    <property type="molecule type" value="Genomic_DNA"/>
</dbReference>
<evidence type="ECO:0000313" key="3">
    <source>
        <dbReference type="Proteomes" id="UP000291101"/>
    </source>
</evidence>
<accession>A0A4Q2SN25</accession>
<proteinExistence type="predicted"/>
<feature type="region of interest" description="Disordered" evidence="1">
    <location>
        <begin position="135"/>
        <end position="155"/>
    </location>
</feature>
<dbReference type="RefSeq" id="WP_129428362.1">
    <property type="nucleotide sequence ID" value="NZ_SDWV01000023.1"/>
</dbReference>
<dbReference type="AlphaFoldDB" id="A0A4Q2SN25"/>
<comment type="caution">
    <text evidence="2">The sequence shown here is derived from an EMBL/GenBank/DDBJ whole genome shotgun (WGS) entry which is preliminary data.</text>
</comment>
<dbReference type="OrthoDB" id="3209715at2"/>
<evidence type="ECO:0000256" key="1">
    <source>
        <dbReference type="SAM" id="MobiDB-lite"/>
    </source>
</evidence>
<keyword evidence="3" id="KW-1185">Reference proteome</keyword>
<evidence type="ECO:0008006" key="4">
    <source>
        <dbReference type="Google" id="ProtNLM"/>
    </source>
</evidence>
<gene>
    <name evidence="2" type="ORF">EUA94_18445</name>
</gene>
<dbReference type="Proteomes" id="UP000291101">
    <property type="component" value="Unassembled WGS sequence"/>
</dbReference>
<name>A0A4Q2SN25_9ACTN</name>
<reference evidence="2 3" key="1">
    <citation type="submission" date="2019-01" db="EMBL/GenBank/DDBJ databases">
        <title>Novel species of Nocardioides.</title>
        <authorList>
            <person name="Liu Q."/>
            <person name="X Y.-H."/>
        </authorList>
    </citation>
    <scope>NUCLEOTIDE SEQUENCE [LARGE SCALE GENOMIC DNA]</scope>
    <source>
        <strain evidence="2 3">HLT2-9</strain>
    </source>
</reference>